<feature type="compositionally biased region" description="Basic residues" evidence="9">
    <location>
        <begin position="258"/>
        <end position="267"/>
    </location>
</feature>
<dbReference type="GO" id="GO:0000290">
    <property type="term" value="P:deadenylation-dependent decapping of nuclear-transcribed mRNA"/>
    <property type="evidence" value="ECO:0007669"/>
    <property type="project" value="InterPro"/>
</dbReference>
<dbReference type="InterPro" id="IPR036189">
    <property type="entry name" value="DCP2_BoxA_sf"/>
</dbReference>
<dbReference type="SUPFAM" id="SSF140586">
    <property type="entry name" value="Dcp2 domain-like"/>
    <property type="match status" value="1"/>
</dbReference>
<dbReference type="OrthoDB" id="18996at2759"/>
<accession>A0A9P6HGT6</accession>
<dbReference type="GO" id="GO:0030145">
    <property type="term" value="F:manganese ion binding"/>
    <property type="evidence" value="ECO:0007669"/>
    <property type="project" value="InterPro"/>
</dbReference>
<evidence type="ECO:0000256" key="9">
    <source>
        <dbReference type="SAM" id="MobiDB-lite"/>
    </source>
</evidence>
<dbReference type="InterPro" id="IPR000086">
    <property type="entry name" value="NUDIX_hydrolase_dom"/>
</dbReference>
<dbReference type="EMBL" id="WIUZ02000005">
    <property type="protein sequence ID" value="KAF9786956.1"/>
    <property type="molecule type" value="Genomic_DNA"/>
</dbReference>
<dbReference type="GO" id="GO:0000932">
    <property type="term" value="C:P-body"/>
    <property type="evidence" value="ECO:0007669"/>
    <property type="project" value="TreeGrafter"/>
</dbReference>
<dbReference type="InterPro" id="IPR015797">
    <property type="entry name" value="NUDIX_hydrolase-like_dom_sf"/>
</dbReference>
<dbReference type="Gene3D" id="3.90.79.10">
    <property type="entry name" value="Nucleoside Triphosphate Pyrophosphohydrolase"/>
    <property type="match status" value="1"/>
</dbReference>
<comment type="cofactor">
    <cofactor evidence="1">
        <name>Mn(2+)</name>
        <dbReference type="ChEBI" id="CHEBI:29035"/>
    </cofactor>
</comment>
<feature type="region of interest" description="Disordered" evidence="9">
    <location>
        <begin position="258"/>
        <end position="318"/>
    </location>
</feature>
<dbReference type="SMART" id="SM01125">
    <property type="entry name" value="DCP2"/>
    <property type="match status" value="1"/>
</dbReference>
<keyword evidence="4" id="KW-0963">Cytoplasm</keyword>
<evidence type="ECO:0000313" key="12">
    <source>
        <dbReference type="Proteomes" id="UP000736335"/>
    </source>
</evidence>
<feature type="compositionally biased region" description="Low complexity" evidence="9">
    <location>
        <begin position="377"/>
        <end position="398"/>
    </location>
</feature>
<feature type="region of interest" description="Disordered" evidence="9">
    <location>
        <begin position="662"/>
        <end position="717"/>
    </location>
</feature>
<dbReference type="PANTHER" id="PTHR23114:SF17">
    <property type="entry name" value="M7GPPPN-MRNA HYDROLASE"/>
    <property type="match status" value="1"/>
</dbReference>
<evidence type="ECO:0000256" key="4">
    <source>
        <dbReference type="ARBA" id="ARBA00022490"/>
    </source>
</evidence>
<comment type="similarity">
    <text evidence="3">Belongs to the Nudix hydrolase family. DCP2 subfamily.</text>
</comment>
<comment type="caution">
    <text evidence="11">The sequence shown here is derived from an EMBL/GenBank/DDBJ whole genome shotgun (WGS) entry which is preliminary data.</text>
</comment>
<keyword evidence="12" id="KW-1185">Reference proteome</keyword>
<feature type="region of interest" description="Disordered" evidence="9">
    <location>
        <begin position="354"/>
        <end position="422"/>
    </location>
</feature>
<dbReference type="SUPFAM" id="SSF55811">
    <property type="entry name" value="Nudix"/>
    <property type="match status" value="1"/>
</dbReference>
<dbReference type="CDD" id="cd03672">
    <property type="entry name" value="NUDIX_Dcp2p_Nudt20"/>
    <property type="match status" value="1"/>
</dbReference>
<feature type="compositionally biased region" description="Low complexity" evidence="9">
    <location>
        <begin position="283"/>
        <end position="293"/>
    </location>
</feature>
<keyword evidence="7" id="KW-0694">RNA-binding</keyword>
<evidence type="ECO:0000256" key="5">
    <source>
        <dbReference type="ARBA" id="ARBA00022723"/>
    </source>
</evidence>
<feature type="domain" description="Nudix hydrolase" evidence="10">
    <location>
        <begin position="114"/>
        <end position="245"/>
    </location>
</feature>
<evidence type="ECO:0000256" key="2">
    <source>
        <dbReference type="ARBA" id="ARBA00004496"/>
    </source>
</evidence>
<dbReference type="FunFam" id="3.90.79.10:FF:000003">
    <property type="entry name" value="M7GpppN-mRNA hydrolase isoform 2"/>
    <property type="match status" value="1"/>
</dbReference>
<evidence type="ECO:0000256" key="6">
    <source>
        <dbReference type="ARBA" id="ARBA00022801"/>
    </source>
</evidence>
<feature type="compositionally biased region" description="Polar residues" evidence="9">
    <location>
        <begin position="295"/>
        <end position="310"/>
    </location>
</feature>
<dbReference type="InterPro" id="IPR007722">
    <property type="entry name" value="DCP2_BoxA"/>
</dbReference>
<comment type="subcellular location">
    <subcellularLocation>
        <location evidence="2">Cytoplasm</location>
    </subcellularLocation>
</comment>
<dbReference type="PANTHER" id="PTHR23114">
    <property type="entry name" value="M7GPPPN-MRNA HYDROLASE"/>
    <property type="match status" value="1"/>
</dbReference>
<dbReference type="PROSITE" id="PS51462">
    <property type="entry name" value="NUDIX"/>
    <property type="match status" value="1"/>
</dbReference>
<evidence type="ECO:0000256" key="3">
    <source>
        <dbReference type="ARBA" id="ARBA00005279"/>
    </source>
</evidence>
<dbReference type="GO" id="GO:0000184">
    <property type="term" value="P:nuclear-transcribed mRNA catabolic process, nonsense-mediated decay"/>
    <property type="evidence" value="ECO:0007669"/>
    <property type="project" value="InterPro"/>
</dbReference>
<protein>
    <submittedName>
        <fullName evidence="11">Pyrophosphatase DCP2</fullName>
    </submittedName>
</protein>
<dbReference type="Gene3D" id="1.10.10.1050">
    <property type="entry name" value="Dcp2, box A domain"/>
    <property type="match status" value="1"/>
</dbReference>
<evidence type="ECO:0000313" key="11">
    <source>
        <dbReference type="EMBL" id="KAF9786956.1"/>
    </source>
</evidence>
<sequence>MESSSSSPEISIAPTTITANNSSDYPSLDEALDDLSSRFILNLPESELSSIERVCFQVEQAHWFYEDFVRESNPQFPSFPLKKFSQKFFRACPVLHRWSSDFEIAFDNFMQYKTRVPVCGAIMLNDTWEKCVLVKGWKSSAGWGFPKGKINQDEEPHKCAVREVFEETGYDLTGRVNQDHVIEMSIKQQTISLYIVPGVPEDYPFKTRTRKEISKIDWFKLSDLPTWKRSGSSSGKFYLISPFIAPLKNFIHEHKPVTLKRNNRRSRNNGYSNRLPPPDESAESSSESPPHSHSVADNTQETSSQSNGPNTPSPKYGQLEPYVVREDLLEKPIITADPHLARLMESLSMSAIQSGNESKPVLTSIVTESRSPPPSAATPVPATASSVDSRPSVDPSADPAKRTPDNDTTPSLPIGPLATPHSGEAIEGARLSQSSLASTVTLSPRHQRSISALSYPTRPAELMSSAKTMKHLALLETVVDESARLTPTLEQQRANLRGPMFNPGAPMIPRSAAASVPPQSTMFAGLVPGSVLYSSDRGSGFPQRPQPIPPPLCPAIGPDPFTVRPMDASLINPASVHSSNAFLPFSSGGYSQVVPPPPQLQSVPQYNQQIPGPLTSNAPPFPRHVGGQPFHGHYGVKMPVAHNPLATRPQSAIPHPTAFPPLNAPGFGPHPGHSPQLSHPRGNPQLLSILNHKGPGPANIQASMFPPVGNLTSFQPR</sequence>
<organism evidence="11 12">
    <name type="scientific">Thelephora terrestris</name>
    <dbReference type="NCBI Taxonomy" id="56493"/>
    <lineage>
        <taxon>Eukaryota</taxon>
        <taxon>Fungi</taxon>
        <taxon>Dikarya</taxon>
        <taxon>Basidiomycota</taxon>
        <taxon>Agaricomycotina</taxon>
        <taxon>Agaricomycetes</taxon>
        <taxon>Thelephorales</taxon>
        <taxon>Thelephoraceae</taxon>
        <taxon>Thelephora</taxon>
    </lineage>
</organism>
<keyword evidence="8" id="KW-0464">Manganese</keyword>
<dbReference type="InterPro" id="IPR020084">
    <property type="entry name" value="NUDIX_hydrolase_CS"/>
</dbReference>
<dbReference type="InterPro" id="IPR044099">
    <property type="entry name" value="Dcp2_NUDIX"/>
</dbReference>
<reference evidence="11" key="1">
    <citation type="journal article" date="2020" name="Nat. Commun.">
        <title>Large-scale genome sequencing of mycorrhizal fungi provides insights into the early evolution of symbiotic traits.</title>
        <authorList>
            <person name="Miyauchi S."/>
            <person name="Kiss E."/>
            <person name="Kuo A."/>
            <person name="Drula E."/>
            <person name="Kohler A."/>
            <person name="Sanchez-Garcia M."/>
            <person name="Morin E."/>
            <person name="Andreopoulos B."/>
            <person name="Barry K.W."/>
            <person name="Bonito G."/>
            <person name="Buee M."/>
            <person name="Carver A."/>
            <person name="Chen C."/>
            <person name="Cichocki N."/>
            <person name="Clum A."/>
            <person name="Culley D."/>
            <person name="Crous P.W."/>
            <person name="Fauchery L."/>
            <person name="Girlanda M."/>
            <person name="Hayes R.D."/>
            <person name="Keri Z."/>
            <person name="LaButti K."/>
            <person name="Lipzen A."/>
            <person name="Lombard V."/>
            <person name="Magnuson J."/>
            <person name="Maillard F."/>
            <person name="Murat C."/>
            <person name="Nolan M."/>
            <person name="Ohm R.A."/>
            <person name="Pangilinan J."/>
            <person name="Pereira M.F."/>
            <person name="Perotto S."/>
            <person name="Peter M."/>
            <person name="Pfister S."/>
            <person name="Riley R."/>
            <person name="Sitrit Y."/>
            <person name="Stielow J.B."/>
            <person name="Szollosi G."/>
            <person name="Zifcakova L."/>
            <person name="Stursova M."/>
            <person name="Spatafora J.W."/>
            <person name="Tedersoo L."/>
            <person name="Vaario L.M."/>
            <person name="Yamada A."/>
            <person name="Yan M."/>
            <person name="Wang P."/>
            <person name="Xu J."/>
            <person name="Bruns T."/>
            <person name="Baldrian P."/>
            <person name="Vilgalys R."/>
            <person name="Dunand C."/>
            <person name="Henrissat B."/>
            <person name="Grigoriev I.V."/>
            <person name="Hibbett D."/>
            <person name="Nagy L.G."/>
            <person name="Martin F.M."/>
        </authorList>
    </citation>
    <scope>NUCLEOTIDE SEQUENCE</scope>
    <source>
        <strain evidence="11">UH-Tt-Lm1</strain>
    </source>
</reference>
<proteinExistence type="inferred from homology"/>
<dbReference type="Proteomes" id="UP000736335">
    <property type="component" value="Unassembled WGS sequence"/>
</dbReference>
<evidence type="ECO:0000256" key="8">
    <source>
        <dbReference type="ARBA" id="ARBA00023211"/>
    </source>
</evidence>
<evidence type="ECO:0000259" key="10">
    <source>
        <dbReference type="PROSITE" id="PS51462"/>
    </source>
</evidence>
<evidence type="ECO:0000256" key="7">
    <source>
        <dbReference type="ARBA" id="ARBA00022884"/>
    </source>
</evidence>
<gene>
    <name evidence="11" type="ORF">BJ322DRAFT_689634</name>
</gene>
<keyword evidence="5" id="KW-0479">Metal-binding</keyword>
<dbReference type="AlphaFoldDB" id="A0A9P6HGT6"/>
<name>A0A9P6HGT6_9AGAM</name>
<evidence type="ECO:0000256" key="1">
    <source>
        <dbReference type="ARBA" id="ARBA00001936"/>
    </source>
</evidence>
<dbReference type="GO" id="GO:0140933">
    <property type="term" value="F:5'-(N(7)-methylguanosine 5'-triphospho)-[mRNA] hydrolase activity"/>
    <property type="evidence" value="ECO:0007669"/>
    <property type="project" value="InterPro"/>
</dbReference>
<keyword evidence="6" id="KW-0378">Hydrolase</keyword>
<dbReference type="Pfam" id="PF05026">
    <property type="entry name" value="DCP2"/>
    <property type="match status" value="1"/>
</dbReference>
<dbReference type="GO" id="GO:0003723">
    <property type="term" value="F:RNA binding"/>
    <property type="evidence" value="ECO:0007669"/>
    <property type="project" value="UniProtKB-KW"/>
</dbReference>
<dbReference type="Pfam" id="PF00293">
    <property type="entry name" value="NUDIX"/>
    <property type="match status" value="1"/>
</dbReference>
<dbReference type="PROSITE" id="PS00893">
    <property type="entry name" value="NUDIX_BOX"/>
    <property type="match status" value="1"/>
</dbReference>
<reference evidence="11" key="2">
    <citation type="submission" date="2020-11" db="EMBL/GenBank/DDBJ databases">
        <authorList>
            <consortium name="DOE Joint Genome Institute"/>
            <person name="Kuo A."/>
            <person name="Miyauchi S."/>
            <person name="Kiss E."/>
            <person name="Drula E."/>
            <person name="Kohler A."/>
            <person name="Sanchez-Garcia M."/>
            <person name="Andreopoulos B."/>
            <person name="Barry K.W."/>
            <person name="Bonito G."/>
            <person name="Buee M."/>
            <person name="Carver A."/>
            <person name="Chen C."/>
            <person name="Cichocki N."/>
            <person name="Clum A."/>
            <person name="Culley D."/>
            <person name="Crous P.W."/>
            <person name="Fauchery L."/>
            <person name="Girlanda M."/>
            <person name="Hayes R."/>
            <person name="Keri Z."/>
            <person name="Labutti K."/>
            <person name="Lipzen A."/>
            <person name="Lombard V."/>
            <person name="Magnuson J."/>
            <person name="Maillard F."/>
            <person name="Morin E."/>
            <person name="Murat C."/>
            <person name="Nolan M."/>
            <person name="Ohm R."/>
            <person name="Pangilinan J."/>
            <person name="Pereira M."/>
            <person name="Perotto S."/>
            <person name="Peter M."/>
            <person name="Riley R."/>
            <person name="Sitrit Y."/>
            <person name="Stielow B."/>
            <person name="Szollosi G."/>
            <person name="Zifcakova L."/>
            <person name="Stursova M."/>
            <person name="Spatafora J.W."/>
            <person name="Tedersoo L."/>
            <person name="Vaario L.-M."/>
            <person name="Yamada A."/>
            <person name="Yan M."/>
            <person name="Wang P."/>
            <person name="Xu J."/>
            <person name="Bruns T."/>
            <person name="Baldrian P."/>
            <person name="Vilgalys R."/>
            <person name="Henrissat B."/>
            <person name="Grigoriev I.V."/>
            <person name="Hibbett D."/>
            <person name="Nagy L.G."/>
            <person name="Martin F.M."/>
        </authorList>
    </citation>
    <scope>NUCLEOTIDE SEQUENCE</scope>
    <source>
        <strain evidence="11">UH-Tt-Lm1</strain>
    </source>
</reference>